<organism evidence="2 3">
    <name type="scientific">Siminovitchia fordii</name>
    <dbReference type="NCBI Taxonomy" id="254759"/>
    <lineage>
        <taxon>Bacteria</taxon>
        <taxon>Bacillati</taxon>
        <taxon>Bacillota</taxon>
        <taxon>Bacilli</taxon>
        <taxon>Bacillales</taxon>
        <taxon>Bacillaceae</taxon>
        <taxon>Siminovitchia</taxon>
    </lineage>
</organism>
<evidence type="ECO:0000313" key="3">
    <source>
        <dbReference type="Proteomes" id="UP000680279"/>
    </source>
</evidence>
<accession>A0ABQ4K061</accession>
<sequence>MKDFLLQEEEKYRTAFPPASRYKGKIEERPVEYLHFGNWRFVSRGQSDCGTDQTDDNDAEYQQYN</sequence>
<dbReference type="RefSeq" id="WP_018705358.1">
    <property type="nucleotide sequence ID" value="NZ_BOQT01000001.1"/>
</dbReference>
<comment type="caution">
    <text evidence="2">The sequence shown here is derived from an EMBL/GenBank/DDBJ whole genome shotgun (WGS) entry which is preliminary data.</text>
</comment>
<gene>
    <name evidence="2" type="ORF">J1TS3_02990</name>
</gene>
<feature type="region of interest" description="Disordered" evidence="1">
    <location>
        <begin position="46"/>
        <end position="65"/>
    </location>
</feature>
<keyword evidence="3" id="KW-1185">Reference proteome</keyword>
<dbReference type="Proteomes" id="UP000680279">
    <property type="component" value="Unassembled WGS sequence"/>
</dbReference>
<proteinExistence type="predicted"/>
<evidence type="ECO:0000256" key="1">
    <source>
        <dbReference type="SAM" id="MobiDB-lite"/>
    </source>
</evidence>
<dbReference type="EMBL" id="BOQT01000001">
    <property type="protein sequence ID" value="GIN19165.1"/>
    <property type="molecule type" value="Genomic_DNA"/>
</dbReference>
<evidence type="ECO:0000313" key="2">
    <source>
        <dbReference type="EMBL" id="GIN19165.1"/>
    </source>
</evidence>
<protein>
    <submittedName>
        <fullName evidence="2">Uncharacterized protein</fullName>
    </submittedName>
</protein>
<reference evidence="2 3" key="1">
    <citation type="submission" date="2021-03" db="EMBL/GenBank/DDBJ databases">
        <title>Antimicrobial resistance genes in bacteria isolated from Japanese honey, and their potential for conferring macrolide and lincosamide resistance in the American foulbrood pathogen Paenibacillus larvae.</title>
        <authorList>
            <person name="Okamoto M."/>
            <person name="Kumagai M."/>
            <person name="Kanamori H."/>
            <person name="Takamatsu D."/>
        </authorList>
    </citation>
    <scope>NUCLEOTIDE SEQUENCE [LARGE SCALE GENOMIC DNA]</scope>
    <source>
        <strain evidence="2 3">J1TS3</strain>
    </source>
</reference>
<name>A0ABQ4K061_9BACI</name>